<dbReference type="Proteomes" id="UP000275846">
    <property type="component" value="Unassembled WGS sequence"/>
</dbReference>
<dbReference type="PANTHER" id="PTHR33327">
    <property type="entry name" value="ENDONUCLEASE"/>
    <property type="match status" value="1"/>
</dbReference>
<dbReference type="PANTHER" id="PTHR33327:SF3">
    <property type="entry name" value="RNA-DIRECTED DNA POLYMERASE"/>
    <property type="match status" value="1"/>
</dbReference>
<evidence type="ECO:0000313" key="4">
    <source>
        <dbReference type="WBParaSite" id="SSLN_0000437001-mRNA-1"/>
    </source>
</evidence>
<name>A0A183SJ28_SCHSO</name>
<gene>
    <name evidence="2" type="ORF">SSLN_LOCUS4226</name>
</gene>
<dbReference type="STRING" id="70667.A0A183SJ28"/>
<organism evidence="4">
    <name type="scientific">Schistocephalus solidus</name>
    <name type="common">Tapeworm</name>
    <dbReference type="NCBI Taxonomy" id="70667"/>
    <lineage>
        <taxon>Eukaryota</taxon>
        <taxon>Metazoa</taxon>
        <taxon>Spiralia</taxon>
        <taxon>Lophotrochozoa</taxon>
        <taxon>Platyhelminthes</taxon>
        <taxon>Cestoda</taxon>
        <taxon>Eucestoda</taxon>
        <taxon>Diphyllobothriidea</taxon>
        <taxon>Diphyllobothriidae</taxon>
        <taxon>Schistocephalus</taxon>
    </lineage>
</organism>
<reference evidence="2 3" key="2">
    <citation type="submission" date="2018-11" db="EMBL/GenBank/DDBJ databases">
        <authorList>
            <consortium name="Pathogen Informatics"/>
        </authorList>
    </citation>
    <scope>NUCLEOTIDE SEQUENCE [LARGE SCALE GENOMIC DNA]</scope>
    <source>
        <strain evidence="2 3">NST_G2</strain>
    </source>
</reference>
<keyword evidence="3" id="KW-1185">Reference proteome</keyword>
<proteinExistence type="predicted"/>
<dbReference type="OrthoDB" id="6260718at2759"/>
<reference evidence="4" key="1">
    <citation type="submission" date="2016-06" db="UniProtKB">
        <authorList>
            <consortium name="WormBaseParasite"/>
        </authorList>
    </citation>
    <scope>IDENTIFICATION</scope>
</reference>
<evidence type="ECO:0000313" key="3">
    <source>
        <dbReference type="Proteomes" id="UP000275846"/>
    </source>
</evidence>
<dbReference type="EMBL" id="UYSU01032790">
    <property type="protein sequence ID" value="VDL90611.1"/>
    <property type="molecule type" value="Genomic_DNA"/>
</dbReference>
<dbReference type="AlphaFoldDB" id="A0A183SJ28"/>
<sequence>MTDSETNTDPLDDLLQPTPAEEPYNRLKDTVINCVAKSANQTLHELFTQVELGAQTPSQLMHHMRSLLAGHHMDDAIFREIWLDKLPLPMQQVLAMLDTNTPLEKLTTHADRIMECYPSRAACSSLQQISVSTSRSDNVGTPAHQGALKSERGPPCLALSSRCNAYRRTEPSSDLSQATNIVRSSEYEDLKDTVRLLCTQVSNMCSILNNLQSNSRQTYRRRRSQSRER</sequence>
<dbReference type="WBParaSite" id="SSLN_0000437001-mRNA-1">
    <property type="protein sequence ID" value="SSLN_0000437001-mRNA-1"/>
    <property type="gene ID" value="SSLN_0000437001"/>
</dbReference>
<evidence type="ECO:0000256" key="1">
    <source>
        <dbReference type="SAM" id="MobiDB-lite"/>
    </source>
</evidence>
<accession>A0A183SJ28</accession>
<protein>
    <submittedName>
        <fullName evidence="2 4">Uncharacterized protein</fullName>
    </submittedName>
</protein>
<feature type="region of interest" description="Disordered" evidence="1">
    <location>
        <begin position="1"/>
        <end position="22"/>
    </location>
</feature>
<evidence type="ECO:0000313" key="2">
    <source>
        <dbReference type="EMBL" id="VDL90611.1"/>
    </source>
</evidence>